<evidence type="ECO:0000256" key="1">
    <source>
        <dbReference type="PROSITE-ProRule" id="PRU00169"/>
    </source>
</evidence>
<dbReference type="PROSITE" id="PS50851">
    <property type="entry name" value="CHEW"/>
    <property type="match status" value="1"/>
</dbReference>
<dbReference type="SUPFAM" id="SSF50341">
    <property type="entry name" value="CheW-like"/>
    <property type="match status" value="1"/>
</dbReference>
<keyword evidence="1" id="KW-0597">Phosphoprotein</keyword>
<dbReference type="OrthoDB" id="9806105at2"/>
<feature type="modified residue" description="4-aspartylphosphate" evidence="1">
    <location>
        <position position="250"/>
    </location>
</feature>
<dbReference type="SMART" id="SM00448">
    <property type="entry name" value="REC"/>
    <property type="match status" value="1"/>
</dbReference>
<gene>
    <name evidence="4" type="ORF">SAMN02745165_02033</name>
</gene>
<dbReference type="Pfam" id="PF00072">
    <property type="entry name" value="Response_reg"/>
    <property type="match status" value="1"/>
</dbReference>
<dbReference type="InterPro" id="IPR011006">
    <property type="entry name" value="CheY-like_superfamily"/>
</dbReference>
<keyword evidence="5" id="KW-1185">Reference proteome</keyword>
<dbReference type="InterPro" id="IPR024181">
    <property type="entry name" value="Chemotax_regulator_CheV"/>
</dbReference>
<proteinExistence type="predicted"/>
<name>A0A1M6I6L0_MALRU</name>
<dbReference type="PANTHER" id="PTHR47233">
    <property type="entry name" value="CHEMOTAXIS PROTEIN CHEV"/>
    <property type="match status" value="1"/>
</dbReference>
<accession>A0A1M6I6L0</accession>
<dbReference type="Gene3D" id="3.40.50.2300">
    <property type="match status" value="1"/>
</dbReference>
<dbReference type="InterPro" id="IPR002545">
    <property type="entry name" value="CheW-lke_dom"/>
</dbReference>
<dbReference type="InterPro" id="IPR001789">
    <property type="entry name" value="Sig_transdc_resp-reg_receiver"/>
</dbReference>
<dbReference type="PANTHER" id="PTHR47233:SF3">
    <property type="entry name" value="CHEMOTAXIS PROTEIN CHEV"/>
    <property type="match status" value="1"/>
</dbReference>
<dbReference type="Gene3D" id="2.30.30.40">
    <property type="entry name" value="SH3 Domains"/>
    <property type="match status" value="1"/>
</dbReference>
<dbReference type="SMART" id="SM00260">
    <property type="entry name" value="CheW"/>
    <property type="match status" value="1"/>
</dbReference>
<dbReference type="EMBL" id="FQZT01000006">
    <property type="protein sequence ID" value="SHJ30066.1"/>
    <property type="molecule type" value="Genomic_DNA"/>
</dbReference>
<dbReference type="RefSeq" id="WP_072908508.1">
    <property type="nucleotide sequence ID" value="NZ_FQZT01000006.1"/>
</dbReference>
<dbReference type="AlphaFoldDB" id="A0A1M6I6L0"/>
<feature type="domain" description="CheW-like" evidence="3">
    <location>
        <begin position="17"/>
        <end position="160"/>
    </location>
</feature>
<feature type="domain" description="Response regulatory" evidence="2">
    <location>
        <begin position="187"/>
        <end position="317"/>
    </location>
</feature>
<organism evidence="4 5">
    <name type="scientific">Malonomonas rubra DSM 5091</name>
    <dbReference type="NCBI Taxonomy" id="1122189"/>
    <lineage>
        <taxon>Bacteria</taxon>
        <taxon>Pseudomonadati</taxon>
        <taxon>Thermodesulfobacteriota</taxon>
        <taxon>Desulfuromonadia</taxon>
        <taxon>Desulfuromonadales</taxon>
        <taxon>Geopsychrobacteraceae</taxon>
        <taxon>Malonomonas</taxon>
    </lineage>
</organism>
<dbReference type="SUPFAM" id="SSF52172">
    <property type="entry name" value="CheY-like"/>
    <property type="match status" value="1"/>
</dbReference>
<dbReference type="STRING" id="1122189.SAMN02745165_02033"/>
<dbReference type="PIRSF" id="PIRSF002867">
    <property type="entry name" value="CheV"/>
    <property type="match status" value="1"/>
</dbReference>
<sequence length="325" mass="36536">MSDLVKQEILLETGTNEMEIIEFYLGTQSFGINVHKLKEIIPFDEEAVTVVPGSDPGMLGTLLLRGSTIPLVALKQHIASKEPDLPEDARRVVLICEFNDRVNGFKVDGVNMIHRVSWGDVQPMATFIDQYHPRFTGSINIEGREILIVDLEHIVSEFDPESALDYEAEIHSAAMEEKLPNTRQEMKLMLAEDSSLIRAGIERVLKSSNYANLKTFVDGEDCYLDLMRLKEEATREGKPITDYLNLLITDIEMPKMDGLTLCKRVKDDPFMRDVKVILFSSLINEQMAVKCDSVGADGYATKPQIPYLVQMMDKHLGIDGEPANS</sequence>
<evidence type="ECO:0000259" key="2">
    <source>
        <dbReference type="PROSITE" id="PS50110"/>
    </source>
</evidence>
<dbReference type="PROSITE" id="PS50110">
    <property type="entry name" value="RESPONSE_REGULATORY"/>
    <property type="match status" value="1"/>
</dbReference>
<dbReference type="Gene3D" id="2.40.50.180">
    <property type="entry name" value="CheA-289, Domain 4"/>
    <property type="match status" value="1"/>
</dbReference>
<dbReference type="GO" id="GO:0000160">
    <property type="term" value="P:phosphorelay signal transduction system"/>
    <property type="evidence" value="ECO:0007669"/>
    <property type="project" value="InterPro"/>
</dbReference>
<reference evidence="4 5" key="1">
    <citation type="submission" date="2016-11" db="EMBL/GenBank/DDBJ databases">
        <authorList>
            <person name="Jaros S."/>
            <person name="Januszkiewicz K."/>
            <person name="Wedrychowicz H."/>
        </authorList>
    </citation>
    <scope>NUCLEOTIDE SEQUENCE [LARGE SCALE GENOMIC DNA]</scope>
    <source>
        <strain evidence="4 5">DSM 5091</strain>
    </source>
</reference>
<dbReference type="GO" id="GO:0006935">
    <property type="term" value="P:chemotaxis"/>
    <property type="evidence" value="ECO:0007669"/>
    <property type="project" value="InterPro"/>
</dbReference>
<dbReference type="InterPro" id="IPR036061">
    <property type="entry name" value="CheW-like_dom_sf"/>
</dbReference>
<evidence type="ECO:0000259" key="3">
    <source>
        <dbReference type="PROSITE" id="PS50851"/>
    </source>
</evidence>
<protein>
    <submittedName>
        <fullName evidence="4">Two-component system, chemotaxis family, response regulator CheV</fullName>
    </submittedName>
</protein>
<evidence type="ECO:0000313" key="4">
    <source>
        <dbReference type="EMBL" id="SHJ30066.1"/>
    </source>
</evidence>
<evidence type="ECO:0000313" key="5">
    <source>
        <dbReference type="Proteomes" id="UP000184171"/>
    </source>
</evidence>
<dbReference type="Proteomes" id="UP000184171">
    <property type="component" value="Unassembled WGS sequence"/>
</dbReference>
<dbReference type="Pfam" id="PF01584">
    <property type="entry name" value="CheW"/>
    <property type="match status" value="1"/>
</dbReference>